<dbReference type="PROSITE" id="PS51186">
    <property type="entry name" value="GNAT"/>
    <property type="match status" value="1"/>
</dbReference>
<evidence type="ECO:0000313" key="3">
    <source>
        <dbReference type="Proteomes" id="UP001595379"/>
    </source>
</evidence>
<dbReference type="GO" id="GO:0016746">
    <property type="term" value="F:acyltransferase activity"/>
    <property type="evidence" value="ECO:0007669"/>
    <property type="project" value="UniProtKB-KW"/>
</dbReference>
<evidence type="ECO:0000313" key="2">
    <source>
        <dbReference type="EMBL" id="MFC2927189.1"/>
    </source>
</evidence>
<evidence type="ECO:0000259" key="1">
    <source>
        <dbReference type="PROSITE" id="PS51186"/>
    </source>
</evidence>
<proteinExistence type="predicted"/>
<reference evidence="3" key="1">
    <citation type="journal article" date="2019" name="Int. J. Syst. Evol. Microbiol.">
        <title>The Global Catalogue of Microorganisms (GCM) 10K type strain sequencing project: providing services to taxonomists for standard genome sequencing and annotation.</title>
        <authorList>
            <consortium name="The Broad Institute Genomics Platform"/>
            <consortium name="The Broad Institute Genome Sequencing Center for Infectious Disease"/>
            <person name="Wu L."/>
            <person name="Ma J."/>
        </authorList>
    </citation>
    <scope>NUCLEOTIDE SEQUENCE [LARGE SCALE GENOMIC DNA]</scope>
    <source>
        <strain evidence="3">KCTC 52487</strain>
    </source>
</reference>
<accession>A0ABV7A0S6</accession>
<name>A0ABV7A0S6_9PROT</name>
<dbReference type="PANTHER" id="PTHR43451">
    <property type="entry name" value="ACETYLTRANSFERASE (GNAT) FAMILY PROTEIN"/>
    <property type="match status" value="1"/>
</dbReference>
<sequence length="153" mass="17396">MRLGNERDHDALGEVMFDAVRNGPSPYAEAQRAAWVPAPRSGQAWRERLSSQTIILDEKNGEIRGFMTLRSDGYVDFAYIRPGCRGDGVFRKLFDEVRRIAVARGEKRLWVHASLMAQPAFTAMGFRIIRRETVAIGDEALDRFEMEMMLTGD</sequence>
<dbReference type="InterPro" id="IPR000182">
    <property type="entry name" value="GNAT_dom"/>
</dbReference>
<organism evidence="2 3">
    <name type="scientific">Hyphobacterium vulgare</name>
    <dbReference type="NCBI Taxonomy" id="1736751"/>
    <lineage>
        <taxon>Bacteria</taxon>
        <taxon>Pseudomonadati</taxon>
        <taxon>Pseudomonadota</taxon>
        <taxon>Alphaproteobacteria</taxon>
        <taxon>Maricaulales</taxon>
        <taxon>Maricaulaceae</taxon>
        <taxon>Hyphobacterium</taxon>
    </lineage>
</organism>
<gene>
    <name evidence="2" type="ORF">ACFOOR_13820</name>
</gene>
<dbReference type="RefSeq" id="WP_343163173.1">
    <property type="nucleotide sequence ID" value="NZ_JBHRSV010000028.1"/>
</dbReference>
<protein>
    <submittedName>
        <fullName evidence="2">GNAT family N-acetyltransferase</fullName>
        <ecNumber evidence="2">2.3.1.-</ecNumber>
    </submittedName>
</protein>
<dbReference type="CDD" id="cd04301">
    <property type="entry name" value="NAT_SF"/>
    <property type="match status" value="1"/>
</dbReference>
<dbReference type="Gene3D" id="3.40.630.30">
    <property type="match status" value="1"/>
</dbReference>
<keyword evidence="2" id="KW-0012">Acyltransferase</keyword>
<dbReference type="Proteomes" id="UP001595379">
    <property type="component" value="Unassembled WGS sequence"/>
</dbReference>
<feature type="domain" description="N-acetyltransferase" evidence="1">
    <location>
        <begin position="1"/>
        <end position="151"/>
    </location>
</feature>
<keyword evidence="3" id="KW-1185">Reference proteome</keyword>
<dbReference type="InterPro" id="IPR016181">
    <property type="entry name" value="Acyl_CoA_acyltransferase"/>
</dbReference>
<dbReference type="InterPro" id="IPR052564">
    <property type="entry name" value="N-acetyltrans/Recomb-assoc"/>
</dbReference>
<dbReference type="EMBL" id="JBHRSV010000028">
    <property type="protein sequence ID" value="MFC2927189.1"/>
    <property type="molecule type" value="Genomic_DNA"/>
</dbReference>
<dbReference type="SUPFAM" id="SSF55729">
    <property type="entry name" value="Acyl-CoA N-acyltransferases (Nat)"/>
    <property type="match status" value="1"/>
</dbReference>
<dbReference type="Pfam" id="PF13673">
    <property type="entry name" value="Acetyltransf_10"/>
    <property type="match status" value="1"/>
</dbReference>
<dbReference type="EC" id="2.3.1.-" evidence="2"/>
<comment type="caution">
    <text evidence="2">The sequence shown here is derived from an EMBL/GenBank/DDBJ whole genome shotgun (WGS) entry which is preliminary data.</text>
</comment>
<dbReference type="PANTHER" id="PTHR43451:SF1">
    <property type="entry name" value="ACETYLTRANSFERASE"/>
    <property type="match status" value="1"/>
</dbReference>
<keyword evidence="2" id="KW-0808">Transferase</keyword>